<evidence type="ECO:0000313" key="8">
    <source>
        <dbReference type="EMBL" id="AKQ70396.1"/>
    </source>
</evidence>
<dbReference type="Proteomes" id="UP000009026">
    <property type="component" value="Chromosome"/>
</dbReference>
<reference evidence="8 9" key="1">
    <citation type="journal article" date="2016" name="PLoS ONE">
        <title>Complete Genome Sequence and Comparative Genomics of a Novel Myxobacterium Myxococcus hansupus.</title>
        <authorList>
            <person name="Sharma G."/>
            <person name="Narwani T."/>
            <person name="Subramanian S."/>
        </authorList>
    </citation>
    <scope>NUCLEOTIDE SEQUENCE [LARGE SCALE GENOMIC DNA]</scope>
    <source>
        <strain evidence="9">mixupus</strain>
    </source>
</reference>
<sequence length="286" mass="32289">MPLAAIGGMVLSFVVLAILFWPLERAWAARPEQPLLRPGLRTDLAYFVAQYLVLAPLSLFVLSGVKTLCHTEALMGFQAAVASQPWWLQALEAVVLCDLLVYGFHRLSHQVDFLWRFHAVHHSAEHLDWLAAHREHPVDGLLTQMVVNLPALMMGFPLPTLAMLIVFRGMWAIFIHANVRLPLGPLGFLFGAPELHHWHHARERHTRHNFGNLAPWTDWLFGTYHRPTGPELYPLGLVEPFPRRFLAQLVSPVARTTDSSGTSRWPRLRSRRRGSAPPASSPRATS</sequence>
<evidence type="ECO:0000256" key="1">
    <source>
        <dbReference type="ARBA" id="ARBA00004370"/>
    </source>
</evidence>
<evidence type="ECO:0000256" key="5">
    <source>
        <dbReference type="SAM" id="MobiDB-lite"/>
    </source>
</evidence>
<comment type="subcellular location">
    <subcellularLocation>
        <location evidence="1">Membrane</location>
    </subcellularLocation>
</comment>
<dbReference type="RefSeq" id="WP_002634010.1">
    <property type="nucleotide sequence ID" value="NZ_CP012109.1"/>
</dbReference>
<evidence type="ECO:0000259" key="7">
    <source>
        <dbReference type="Pfam" id="PF04116"/>
    </source>
</evidence>
<dbReference type="eggNOG" id="COG3000">
    <property type="taxonomic scope" value="Bacteria"/>
</dbReference>
<keyword evidence="2 6" id="KW-0812">Transmembrane</keyword>
<gene>
    <name evidence="8" type="ORF">A176_007308</name>
</gene>
<feature type="region of interest" description="Disordered" evidence="5">
    <location>
        <begin position="256"/>
        <end position="286"/>
    </location>
</feature>
<proteinExistence type="predicted"/>
<dbReference type="InterPro" id="IPR050307">
    <property type="entry name" value="Sterol_Desaturase_Related"/>
</dbReference>
<dbReference type="PATRIC" id="fig|1297742.4.peg.7437"/>
<dbReference type="AlphaFoldDB" id="A0A0H4X3Y9"/>
<evidence type="ECO:0000256" key="2">
    <source>
        <dbReference type="ARBA" id="ARBA00022692"/>
    </source>
</evidence>
<name>A0A0H4X3Y9_9BACT</name>
<dbReference type="GO" id="GO:0005506">
    <property type="term" value="F:iron ion binding"/>
    <property type="evidence" value="ECO:0007669"/>
    <property type="project" value="InterPro"/>
</dbReference>
<dbReference type="EMBL" id="CP012109">
    <property type="protein sequence ID" value="AKQ70396.1"/>
    <property type="molecule type" value="Genomic_DNA"/>
</dbReference>
<organism evidence="8 9">
    <name type="scientific">Pseudomyxococcus hansupus</name>
    <dbReference type="NCBI Taxonomy" id="1297742"/>
    <lineage>
        <taxon>Bacteria</taxon>
        <taxon>Pseudomonadati</taxon>
        <taxon>Myxococcota</taxon>
        <taxon>Myxococcia</taxon>
        <taxon>Myxococcales</taxon>
        <taxon>Cystobacterineae</taxon>
        <taxon>Myxococcaceae</taxon>
        <taxon>Pseudomyxococcus</taxon>
    </lineage>
</organism>
<dbReference type="GO" id="GO:0016020">
    <property type="term" value="C:membrane"/>
    <property type="evidence" value="ECO:0007669"/>
    <property type="project" value="UniProtKB-SubCell"/>
</dbReference>
<keyword evidence="9" id="KW-1185">Reference proteome</keyword>
<dbReference type="GO" id="GO:0016491">
    <property type="term" value="F:oxidoreductase activity"/>
    <property type="evidence" value="ECO:0007669"/>
    <property type="project" value="InterPro"/>
</dbReference>
<dbReference type="KEGG" id="mym:A176_007308"/>
<dbReference type="GO" id="GO:0008610">
    <property type="term" value="P:lipid biosynthetic process"/>
    <property type="evidence" value="ECO:0007669"/>
    <property type="project" value="InterPro"/>
</dbReference>
<accession>A0A0H4X3Y9</accession>
<evidence type="ECO:0000256" key="4">
    <source>
        <dbReference type="ARBA" id="ARBA00023136"/>
    </source>
</evidence>
<dbReference type="PANTHER" id="PTHR11863">
    <property type="entry name" value="STEROL DESATURASE"/>
    <property type="match status" value="1"/>
</dbReference>
<feature type="transmembrane region" description="Helical" evidence="6">
    <location>
        <begin position="44"/>
        <end position="65"/>
    </location>
</feature>
<keyword evidence="4 6" id="KW-0472">Membrane</keyword>
<evidence type="ECO:0000256" key="3">
    <source>
        <dbReference type="ARBA" id="ARBA00022989"/>
    </source>
</evidence>
<protein>
    <submittedName>
        <fullName evidence="8">Sterol desaturase</fullName>
    </submittedName>
</protein>
<keyword evidence="3 6" id="KW-1133">Transmembrane helix</keyword>
<feature type="transmembrane region" description="Helical" evidence="6">
    <location>
        <begin position="151"/>
        <end position="174"/>
    </location>
</feature>
<feature type="domain" description="Fatty acid hydroxylase" evidence="7">
    <location>
        <begin position="93"/>
        <end position="223"/>
    </location>
</feature>
<dbReference type="STRING" id="1297742.A176_007308"/>
<dbReference type="InterPro" id="IPR006694">
    <property type="entry name" value="Fatty_acid_hydroxylase"/>
</dbReference>
<evidence type="ECO:0000313" key="9">
    <source>
        <dbReference type="Proteomes" id="UP000009026"/>
    </source>
</evidence>
<dbReference type="Pfam" id="PF04116">
    <property type="entry name" value="FA_hydroxylase"/>
    <property type="match status" value="1"/>
</dbReference>
<feature type="compositionally biased region" description="Low complexity" evidence="5">
    <location>
        <begin position="275"/>
        <end position="286"/>
    </location>
</feature>
<evidence type="ECO:0000256" key="6">
    <source>
        <dbReference type="SAM" id="Phobius"/>
    </source>
</evidence>